<dbReference type="Gene3D" id="3.40.1190.20">
    <property type="match status" value="1"/>
</dbReference>
<dbReference type="InterPro" id="IPR002156">
    <property type="entry name" value="RNaseH_domain"/>
</dbReference>
<dbReference type="PANTHER" id="PTHR12592:SF0">
    <property type="entry name" value="ATP-DEPENDENT (S)-NAD(P)H-HYDRATE DEHYDRATASE"/>
    <property type="match status" value="1"/>
</dbReference>
<protein>
    <recommendedName>
        <fullName evidence="3">RNase H type-1 domain-containing protein</fullName>
    </recommendedName>
</protein>
<accession>A0A835HVE1</accession>
<organism evidence="4 5">
    <name type="scientific">Coptis chinensis</name>
    <dbReference type="NCBI Taxonomy" id="261450"/>
    <lineage>
        <taxon>Eukaryota</taxon>
        <taxon>Viridiplantae</taxon>
        <taxon>Streptophyta</taxon>
        <taxon>Embryophyta</taxon>
        <taxon>Tracheophyta</taxon>
        <taxon>Spermatophyta</taxon>
        <taxon>Magnoliopsida</taxon>
        <taxon>Ranunculales</taxon>
        <taxon>Ranunculaceae</taxon>
        <taxon>Coptidoideae</taxon>
        <taxon>Coptis</taxon>
    </lineage>
</organism>
<dbReference type="Proteomes" id="UP000631114">
    <property type="component" value="Unassembled WGS sequence"/>
</dbReference>
<keyword evidence="5" id="KW-1185">Reference proteome</keyword>
<sequence length="142" mass="15459">MPVPDSMNAVKCINKEEALPWYCLNLVMSIQGLCAQFDVISFAHVYRETNGVVDHLASLGRSFDNNIVYFVALLDMEMDIIVKEEASGRIIGCVTILRKGKSDLVSDGKTVNTVSTFGSPRRCGGQGDILSGRSDNTGVEII</sequence>
<dbReference type="InterPro" id="IPR029056">
    <property type="entry name" value="Ribokinase-like"/>
</dbReference>
<comment type="caution">
    <text evidence="4">The sequence shown here is derived from an EMBL/GenBank/DDBJ whole genome shotgun (WGS) entry which is preliminary data.</text>
</comment>
<dbReference type="OrthoDB" id="1435161at2759"/>
<dbReference type="InterPro" id="IPR044730">
    <property type="entry name" value="RNase_H-like_dom_plant"/>
</dbReference>
<dbReference type="EMBL" id="JADFTS010000005">
    <property type="protein sequence ID" value="KAF9605434.1"/>
    <property type="molecule type" value="Genomic_DNA"/>
</dbReference>
<evidence type="ECO:0000313" key="4">
    <source>
        <dbReference type="EMBL" id="KAF9605434.1"/>
    </source>
</evidence>
<keyword evidence="1" id="KW-0547">Nucleotide-binding</keyword>
<keyword evidence="2" id="KW-0067">ATP-binding</keyword>
<dbReference type="Gene3D" id="3.30.420.10">
    <property type="entry name" value="Ribonuclease H-like superfamily/Ribonuclease H"/>
    <property type="match status" value="1"/>
</dbReference>
<evidence type="ECO:0000256" key="2">
    <source>
        <dbReference type="ARBA" id="ARBA00022840"/>
    </source>
</evidence>
<proteinExistence type="predicted"/>
<evidence type="ECO:0000259" key="3">
    <source>
        <dbReference type="Pfam" id="PF13456"/>
    </source>
</evidence>
<evidence type="ECO:0000256" key="1">
    <source>
        <dbReference type="ARBA" id="ARBA00022741"/>
    </source>
</evidence>
<dbReference type="GO" id="GO:0004523">
    <property type="term" value="F:RNA-DNA hybrid ribonuclease activity"/>
    <property type="evidence" value="ECO:0007669"/>
    <property type="project" value="InterPro"/>
</dbReference>
<dbReference type="CDD" id="cd06222">
    <property type="entry name" value="RNase_H_like"/>
    <property type="match status" value="1"/>
</dbReference>
<name>A0A835HVE1_9MAGN</name>
<reference evidence="4 5" key="1">
    <citation type="submission" date="2020-10" db="EMBL/GenBank/DDBJ databases">
        <title>The Coptis chinensis genome and diversification of protoberbering-type alkaloids.</title>
        <authorList>
            <person name="Wang B."/>
            <person name="Shu S."/>
            <person name="Song C."/>
            <person name="Liu Y."/>
        </authorList>
    </citation>
    <scope>NUCLEOTIDE SEQUENCE [LARGE SCALE GENOMIC DNA]</scope>
    <source>
        <strain evidence="4">HL-2020</strain>
        <tissue evidence="4">Leaf</tissue>
    </source>
</reference>
<dbReference type="GO" id="GO:0005524">
    <property type="term" value="F:ATP binding"/>
    <property type="evidence" value="ECO:0007669"/>
    <property type="project" value="UniProtKB-KW"/>
</dbReference>
<dbReference type="InterPro" id="IPR036397">
    <property type="entry name" value="RNaseH_sf"/>
</dbReference>
<dbReference type="Pfam" id="PF13456">
    <property type="entry name" value="RVT_3"/>
    <property type="match status" value="1"/>
</dbReference>
<dbReference type="GO" id="GO:0110051">
    <property type="term" value="P:metabolite repair"/>
    <property type="evidence" value="ECO:0007669"/>
    <property type="project" value="TreeGrafter"/>
</dbReference>
<dbReference type="GO" id="GO:0003676">
    <property type="term" value="F:nucleic acid binding"/>
    <property type="evidence" value="ECO:0007669"/>
    <property type="project" value="InterPro"/>
</dbReference>
<feature type="domain" description="RNase H type-1" evidence="3">
    <location>
        <begin position="5"/>
        <end position="58"/>
    </location>
</feature>
<dbReference type="GO" id="GO:0047453">
    <property type="term" value="F:ATP-dependent NAD(P)H-hydrate dehydratase activity"/>
    <property type="evidence" value="ECO:0007669"/>
    <property type="project" value="TreeGrafter"/>
</dbReference>
<gene>
    <name evidence="4" type="ORF">IFM89_017173</name>
</gene>
<dbReference type="AlphaFoldDB" id="A0A835HVE1"/>
<dbReference type="PANTHER" id="PTHR12592">
    <property type="entry name" value="ATP-DEPENDENT (S)-NAD(P)H-HYDRATE DEHYDRATASE FAMILY MEMBER"/>
    <property type="match status" value="1"/>
</dbReference>
<evidence type="ECO:0000313" key="5">
    <source>
        <dbReference type="Proteomes" id="UP000631114"/>
    </source>
</evidence>